<name>M8E6R9_9BACL</name>
<reference evidence="2 3" key="1">
    <citation type="submission" date="2013-03" db="EMBL/GenBank/DDBJ databases">
        <title>Assembly of a new bacterial strain Brevibacillus borstelensis AK1.</title>
        <authorList>
            <person name="Rajan I."/>
            <person name="PoliReddy D."/>
            <person name="Sugumar T."/>
            <person name="Rathinam K."/>
            <person name="Alqarawi S."/>
            <person name="Khalil A.B."/>
            <person name="Sivakumar N."/>
        </authorList>
    </citation>
    <scope>NUCLEOTIDE SEQUENCE [LARGE SCALE GENOMIC DNA]</scope>
    <source>
        <strain evidence="2 3">AK1</strain>
    </source>
</reference>
<evidence type="ECO:0000259" key="1">
    <source>
        <dbReference type="Pfam" id="PF13255"/>
    </source>
</evidence>
<dbReference type="Pfam" id="PF13255">
    <property type="entry name" value="DUF4046"/>
    <property type="match status" value="1"/>
</dbReference>
<evidence type="ECO:0000313" key="2">
    <source>
        <dbReference type="EMBL" id="EMT51125.1"/>
    </source>
</evidence>
<dbReference type="AlphaFoldDB" id="M8E6R9"/>
<accession>M8E6R9</accession>
<dbReference type="RefSeq" id="WP_003390313.1">
    <property type="nucleotide sequence ID" value="NZ_APBN01000010.1"/>
</dbReference>
<proteinExistence type="predicted"/>
<dbReference type="STRING" id="1300222.I532_19452"/>
<comment type="caution">
    <text evidence="2">The sequence shown here is derived from an EMBL/GenBank/DDBJ whole genome shotgun (WGS) entry which is preliminary data.</text>
</comment>
<dbReference type="PATRIC" id="fig|1300222.3.peg.4083"/>
<dbReference type="Proteomes" id="UP000012081">
    <property type="component" value="Unassembled WGS sequence"/>
</dbReference>
<evidence type="ECO:0000313" key="3">
    <source>
        <dbReference type="Proteomes" id="UP000012081"/>
    </source>
</evidence>
<keyword evidence="3" id="KW-1185">Reference proteome</keyword>
<sequence length="205" mass="24903">MPSTIVERYKRILSGAQKRFSPYEFEDMQYRKQKVQLVIRYAIEQVKMWTPEQARREMSIKDVKELKLHLIREYVEPPIEAKAQDVYYLVEYAYPYLPKPSEEQKILWVYEEVLAGIRRHFPPLYFQSVKGEERAKICFDYMCNKLMNIKDLRELPRIFGKTEQAYHYLRKYKLKILVDTLYFSPFDMITDMYPELADPRLWEDG</sequence>
<organism evidence="2 3">
    <name type="scientific">Brevibacillus borstelensis AK1</name>
    <dbReference type="NCBI Taxonomy" id="1300222"/>
    <lineage>
        <taxon>Bacteria</taxon>
        <taxon>Bacillati</taxon>
        <taxon>Bacillota</taxon>
        <taxon>Bacilli</taxon>
        <taxon>Bacillales</taxon>
        <taxon>Paenibacillaceae</taxon>
        <taxon>Brevibacillus</taxon>
    </lineage>
</organism>
<dbReference type="EMBL" id="APBN01000010">
    <property type="protein sequence ID" value="EMT51125.1"/>
    <property type="molecule type" value="Genomic_DNA"/>
</dbReference>
<gene>
    <name evidence="2" type="ORF">I532_19452</name>
</gene>
<protein>
    <recommendedName>
        <fullName evidence="1">DUF4046 domain-containing protein</fullName>
    </recommendedName>
</protein>
<dbReference type="OrthoDB" id="2474115at2"/>
<dbReference type="InterPro" id="IPR025119">
    <property type="entry name" value="DUF4046"/>
</dbReference>
<feature type="domain" description="DUF4046" evidence="1">
    <location>
        <begin position="106"/>
        <end position="196"/>
    </location>
</feature>
<dbReference type="GeneID" id="89496991"/>